<dbReference type="Proteomes" id="UP001221142">
    <property type="component" value="Unassembled WGS sequence"/>
</dbReference>
<feature type="compositionally biased region" description="Basic and acidic residues" evidence="1">
    <location>
        <begin position="39"/>
        <end position="55"/>
    </location>
</feature>
<evidence type="ECO:0000313" key="3">
    <source>
        <dbReference type="Proteomes" id="UP001221142"/>
    </source>
</evidence>
<evidence type="ECO:0000256" key="1">
    <source>
        <dbReference type="SAM" id="MobiDB-lite"/>
    </source>
</evidence>
<comment type="caution">
    <text evidence="2">The sequence shown here is derived from an EMBL/GenBank/DDBJ whole genome shotgun (WGS) entry which is preliminary data.</text>
</comment>
<name>A0AAD7BK03_9AGAR</name>
<accession>A0AAD7BK03</accession>
<protein>
    <submittedName>
        <fullName evidence="2">Uncharacterized protein</fullName>
    </submittedName>
</protein>
<evidence type="ECO:0000313" key="2">
    <source>
        <dbReference type="EMBL" id="KAJ7623158.1"/>
    </source>
</evidence>
<reference evidence="2" key="1">
    <citation type="submission" date="2023-03" db="EMBL/GenBank/DDBJ databases">
        <title>Massive genome expansion in bonnet fungi (Mycena s.s.) driven by repeated elements and novel gene families across ecological guilds.</title>
        <authorList>
            <consortium name="Lawrence Berkeley National Laboratory"/>
            <person name="Harder C.B."/>
            <person name="Miyauchi S."/>
            <person name="Viragh M."/>
            <person name="Kuo A."/>
            <person name="Thoen E."/>
            <person name="Andreopoulos B."/>
            <person name="Lu D."/>
            <person name="Skrede I."/>
            <person name="Drula E."/>
            <person name="Henrissat B."/>
            <person name="Morin E."/>
            <person name="Kohler A."/>
            <person name="Barry K."/>
            <person name="LaButti K."/>
            <person name="Morin E."/>
            <person name="Salamov A."/>
            <person name="Lipzen A."/>
            <person name="Mereny Z."/>
            <person name="Hegedus B."/>
            <person name="Baldrian P."/>
            <person name="Stursova M."/>
            <person name="Weitz H."/>
            <person name="Taylor A."/>
            <person name="Grigoriev I.V."/>
            <person name="Nagy L.G."/>
            <person name="Martin F."/>
            <person name="Kauserud H."/>
        </authorList>
    </citation>
    <scope>NUCLEOTIDE SEQUENCE</scope>
    <source>
        <strain evidence="2">9284</strain>
    </source>
</reference>
<dbReference type="EMBL" id="JARKIF010000014">
    <property type="protein sequence ID" value="KAJ7623158.1"/>
    <property type="molecule type" value="Genomic_DNA"/>
</dbReference>
<sequence>MYTTHSSLAGFSVALDRLVASTSIPSISYYSLSGSCKTSSDHTPENTTRSRLEKSDDAFHLPQLPSLNSSSIGRMQIEKQVEWPPASGPPQWEDTPYFVVGHNVRHLPGISFFPHDGIGSGVAMGLAFYQEGMIMRDTSIENHLPCHLRRVKSLPLVFWWPGYTHIKVKRNIDIKDPLDGKHVTYGRLAQQVAQAFASFIEVFADKFDGTATGVQLGPRAVTFHNLRLLQIYVQDDRALRAELAYTRRR</sequence>
<proteinExistence type="predicted"/>
<organism evidence="2 3">
    <name type="scientific">Roridomyces roridus</name>
    <dbReference type="NCBI Taxonomy" id="1738132"/>
    <lineage>
        <taxon>Eukaryota</taxon>
        <taxon>Fungi</taxon>
        <taxon>Dikarya</taxon>
        <taxon>Basidiomycota</taxon>
        <taxon>Agaricomycotina</taxon>
        <taxon>Agaricomycetes</taxon>
        <taxon>Agaricomycetidae</taxon>
        <taxon>Agaricales</taxon>
        <taxon>Marasmiineae</taxon>
        <taxon>Mycenaceae</taxon>
        <taxon>Roridomyces</taxon>
    </lineage>
</organism>
<dbReference type="AlphaFoldDB" id="A0AAD7BK03"/>
<keyword evidence="3" id="KW-1185">Reference proteome</keyword>
<gene>
    <name evidence="2" type="ORF">FB45DRAFT_97179</name>
</gene>
<feature type="region of interest" description="Disordered" evidence="1">
    <location>
        <begin position="33"/>
        <end position="55"/>
    </location>
</feature>